<dbReference type="PROSITE" id="PS51257">
    <property type="entry name" value="PROKAR_LIPOPROTEIN"/>
    <property type="match status" value="1"/>
</dbReference>
<keyword evidence="3" id="KW-1185">Reference proteome</keyword>
<accession>A0A4E0PWL0</accession>
<reference evidence="2 3" key="1">
    <citation type="submission" date="2017-11" db="EMBL/GenBank/DDBJ databases">
        <title>Isolation and Characterization of Methanogenic Archaea from Saline Meromictic Lake at Siberia.</title>
        <authorList>
            <person name="Shen Y."/>
            <person name="Huang H.-H."/>
            <person name="Lai M.-C."/>
            <person name="Chen S.-C."/>
        </authorList>
    </citation>
    <scope>NUCLEOTIDE SEQUENCE [LARGE SCALE GENOMIC DNA]</scope>
    <source>
        <strain evidence="2 3">SY-01</strain>
    </source>
</reference>
<evidence type="ECO:0000313" key="2">
    <source>
        <dbReference type="EMBL" id="TGC08938.1"/>
    </source>
</evidence>
<proteinExistence type="predicted"/>
<evidence type="ECO:0000313" key="3">
    <source>
        <dbReference type="Proteomes" id="UP000297295"/>
    </source>
</evidence>
<feature type="domain" description="DUF7490" evidence="1">
    <location>
        <begin position="37"/>
        <end position="142"/>
    </location>
</feature>
<dbReference type="InterPro" id="IPR016604">
    <property type="entry name" value="UCP012886"/>
</dbReference>
<sequence length="328" mass="36764">MNEKRDREIRFILILLIIGSFTVSGGCINDFEEESSYTITDIEMATESVKSSYVDLNVTAYIMNRGSDSETNTKLAIKAFSEQTGLLEMSQEKDIETIENEGITAVSQSIRLPKQGSFILLFNLYEDEKRKASSSITIRNLDGMPTDLQEVGIQISGMDFMVKNVTSGKVLIENDIYVKNEGSKSTDNYRILVKAREIDARLLADKEWTVTGNIEPEATAIRTVSLTVPDNYNYVVEVSVWDGDIIVMTGEDYVQLNPEKVISNEEKVQNKNIQTSDFVIEEDFETEMPVEETYPSEESPGFGATMAIVTILSALLIITKGNRRGKHE</sequence>
<comment type="caution">
    <text evidence="2">The sequence shown here is derived from an EMBL/GenBank/DDBJ whole genome shotgun (WGS) entry which is preliminary data.</text>
</comment>
<dbReference type="EMBL" id="PGGK01000007">
    <property type="protein sequence ID" value="TGC08938.1"/>
    <property type="molecule type" value="Genomic_DNA"/>
</dbReference>
<dbReference type="AlphaFoldDB" id="A0A4E0PWL0"/>
<dbReference type="RefSeq" id="WP_135389765.1">
    <property type="nucleotide sequence ID" value="NZ_PGGK01000007.1"/>
</dbReference>
<organism evidence="2 3">
    <name type="scientific">Methanolobus halotolerans</name>
    <dbReference type="NCBI Taxonomy" id="2052935"/>
    <lineage>
        <taxon>Archaea</taxon>
        <taxon>Methanobacteriati</taxon>
        <taxon>Methanobacteriota</taxon>
        <taxon>Stenosarchaea group</taxon>
        <taxon>Methanomicrobia</taxon>
        <taxon>Methanosarcinales</taxon>
        <taxon>Methanosarcinaceae</taxon>
        <taxon>Methanolobus</taxon>
    </lineage>
</organism>
<gene>
    <name evidence="2" type="ORF">CUN85_07850</name>
</gene>
<dbReference type="Proteomes" id="UP000297295">
    <property type="component" value="Unassembled WGS sequence"/>
</dbReference>
<feature type="domain" description="DUF7490" evidence="1">
    <location>
        <begin position="154"/>
        <end position="254"/>
    </location>
</feature>
<dbReference type="Pfam" id="PF24318">
    <property type="entry name" value="DUF7490"/>
    <property type="match status" value="2"/>
</dbReference>
<protein>
    <recommendedName>
        <fullName evidence="1">DUF7490 domain-containing protein</fullName>
    </recommendedName>
</protein>
<dbReference type="PIRSF" id="PIRSF012886">
    <property type="entry name" value="UCP012886"/>
    <property type="match status" value="1"/>
</dbReference>
<name>A0A4E0PWL0_9EURY</name>
<evidence type="ECO:0000259" key="1">
    <source>
        <dbReference type="Pfam" id="PF24318"/>
    </source>
</evidence>
<dbReference type="OrthoDB" id="50312at2157"/>
<dbReference type="InterPro" id="IPR055913">
    <property type="entry name" value="DUF7490"/>
</dbReference>